<name>A0ABU1YQS8_ROSSA</name>
<reference evidence="1 2" key="1">
    <citation type="submission" date="2023-07" db="EMBL/GenBank/DDBJ databases">
        <title>Sorghum-associated microbial communities from plants grown in Nebraska, USA.</title>
        <authorList>
            <person name="Schachtman D."/>
        </authorList>
    </citation>
    <scope>NUCLEOTIDE SEQUENCE [LARGE SCALE GENOMIC DNA]</scope>
    <source>
        <strain evidence="1 2">BE314</strain>
    </source>
</reference>
<comment type="caution">
    <text evidence="1">The sequence shown here is derived from an EMBL/GenBank/DDBJ whole genome shotgun (WGS) entry which is preliminary data.</text>
</comment>
<dbReference type="RefSeq" id="WP_310268055.1">
    <property type="nucleotide sequence ID" value="NZ_JAVDXU010000003.1"/>
</dbReference>
<gene>
    <name evidence="1" type="ORF">J2X20_003885</name>
</gene>
<organism evidence="1 2">
    <name type="scientific">Roseateles saccharophilus</name>
    <name type="common">Pseudomonas saccharophila</name>
    <dbReference type="NCBI Taxonomy" id="304"/>
    <lineage>
        <taxon>Bacteria</taxon>
        <taxon>Pseudomonadati</taxon>
        <taxon>Pseudomonadota</taxon>
        <taxon>Betaproteobacteria</taxon>
        <taxon>Burkholderiales</taxon>
        <taxon>Sphaerotilaceae</taxon>
        <taxon>Roseateles</taxon>
    </lineage>
</organism>
<dbReference type="Proteomes" id="UP001180453">
    <property type="component" value="Unassembled WGS sequence"/>
</dbReference>
<keyword evidence="2" id="KW-1185">Reference proteome</keyword>
<evidence type="ECO:0000313" key="2">
    <source>
        <dbReference type="Proteomes" id="UP001180453"/>
    </source>
</evidence>
<protein>
    <submittedName>
        <fullName evidence="1">Uncharacterized protein</fullName>
    </submittedName>
</protein>
<proteinExistence type="predicted"/>
<evidence type="ECO:0000313" key="1">
    <source>
        <dbReference type="EMBL" id="MDR7271217.1"/>
    </source>
</evidence>
<sequence>MKPSKPVGFAALLAKMPKRFVTQAKRVEERARRRREAQAKRFEEVFSVSRIQDGGQDEWQDTVAHFNPK</sequence>
<dbReference type="EMBL" id="JAVDXU010000003">
    <property type="protein sequence ID" value="MDR7271217.1"/>
    <property type="molecule type" value="Genomic_DNA"/>
</dbReference>
<accession>A0ABU1YQS8</accession>